<dbReference type="KEGG" id="pco:PHACADRAFT_255407"/>
<keyword evidence="2" id="KW-1185">Reference proteome</keyword>
<dbReference type="OrthoDB" id="2678231at2759"/>
<dbReference type="HOGENOM" id="CLU_2334339_0_0_1"/>
<dbReference type="EMBL" id="JH930472">
    <property type="protein sequence ID" value="EKM55068.1"/>
    <property type="molecule type" value="Genomic_DNA"/>
</dbReference>
<evidence type="ECO:0000313" key="1">
    <source>
        <dbReference type="EMBL" id="EKM55068.1"/>
    </source>
</evidence>
<dbReference type="GeneID" id="18916295"/>
<proteinExistence type="predicted"/>
<dbReference type="AlphaFoldDB" id="K5VU72"/>
<accession>K5VU72</accession>
<dbReference type="RefSeq" id="XP_007395413.1">
    <property type="nucleotide sequence ID" value="XM_007395351.1"/>
</dbReference>
<evidence type="ECO:0000313" key="2">
    <source>
        <dbReference type="Proteomes" id="UP000008370"/>
    </source>
</evidence>
<organism evidence="1 2">
    <name type="scientific">Phanerochaete carnosa (strain HHB-10118-sp)</name>
    <name type="common">White-rot fungus</name>
    <name type="synonym">Peniophora carnosa</name>
    <dbReference type="NCBI Taxonomy" id="650164"/>
    <lineage>
        <taxon>Eukaryota</taxon>
        <taxon>Fungi</taxon>
        <taxon>Dikarya</taxon>
        <taxon>Basidiomycota</taxon>
        <taxon>Agaricomycotina</taxon>
        <taxon>Agaricomycetes</taxon>
        <taxon>Polyporales</taxon>
        <taxon>Phanerochaetaceae</taxon>
        <taxon>Phanerochaete</taxon>
    </lineage>
</organism>
<name>K5VU72_PHACS</name>
<dbReference type="Proteomes" id="UP000008370">
    <property type="component" value="Unassembled WGS sequence"/>
</dbReference>
<protein>
    <submittedName>
        <fullName evidence="1">Uncharacterized protein</fullName>
    </submittedName>
</protein>
<reference evidence="1 2" key="1">
    <citation type="journal article" date="2012" name="BMC Genomics">
        <title>Comparative genomics of the white-rot fungi, Phanerochaete carnosa and P. chrysosporium, to elucidate the genetic basis of the distinct wood types they colonize.</title>
        <authorList>
            <person name="Suzuki H."/>
            <person name="MacDonald J."/>
            <person name="Syed K."/>
            <person name="Salamov A."/>
            <person name="Hori C."/>
            <person name="Aerts A."/>
            <person name="Henrissat B."/>
            <person name="Wiebenga A."/>
            <person name="vanKuyk P.A."/>
            <person name="Barry K."/>
            <person name="Lindquist E."/>
            <person name="LaButti K."/>
            <person name="Lapidus A."/>
            <person name="Lucas S."/>
            <person name="Coutinho P."/>
            <person name="Gong Y."/>
            <person name="Samejima M."/>
            <person name="Mahadevan R."/>
            <person name="Abou-Zaid M."/>
            <person name="de Vries R.P."/>
            <person name="Igarashi K."/>
            <person name="Yadav J.S."/>
            <person name="Grigoriev I.V."/>
            <person name="Master E.R."/>
        </authorList>
    </citation>
    <scope>NUCLEOTIDE SEQUENCE [LARGE SCALE GENOMIC DNA]</scope>
    <source>
        <strain evidence="1 2">HHB-10118-sp</strain>
    </source>
</reference>
<dbReference type="InParanoid" id="K5VU72"/>
<gene>
    <name evidence="1" type="ORF">PHACADRAFT_255407</name>
</gene>
<sequence>MSAQAQQLKRYMAETIVPAVQRVKTVHDKLEEEGQWPMLAFNCGLTRRRTRIAADMAYGTGLLAFNEVCKRVETMALQTEDEIRTEYIDSKVPSHISC</sequence>